<reference evidence="3 4" key="1">
    <citation type="submission" date="2016-03" db="EMBL/GenBank/DDBJ databases">
        <title>Comparative genomics of Rickettsiella.</title>
        <authorList>
            <person name="Chandler C."/>
            <person name="Wang Y."/>
        </authorList>
    </citation>
    <scope>NUCLEOTIDE SEQUENCE [LARGE SCALE GENOMIC DNA]</scope>
    <source>
        <strain evidence="3 4">RCFS May 2013</strain>
    </source>
</reference>
<feature type="region of interest" description="Disordered" evidence="1">
    <location>
        <begin position="188"/>
        <end position="227"/>
    </location>
</feature>
<dbReference type="AlphaFoldDB" id="A0A1J8PFJ1"/>
<protein>
    <submittedName>
        <fullName evidence="3">Uncharacterized protein</fullName>
    </submittedName>
</protein>
<proteinExistence type="predicted"/>
<evidence type="ECO:0000313" key="4">
    <source>
        <dbReference type="Proteomes" id="UP000183924"/>
    </source>
</evidence>
<keyword evidence="4" id="KW-1185">Reference proteome</keyword>
<feature type="compositionally biased region" description="Polar residues" evidence="1">
    <location>
        <begin position="202"/>
        <end position="227"/>
    </location>
</feature>
<dbReference type="RefSeq" id="WP_071661896.1">
    <property type="nucleotide sequence ID" value="NZ_LUKY01000027.1"/>
</dbReference>
<keyword evidence="2" id="KW-0472">Membrane</keyword>
<accession>A0A1J8PFJ1</accession>
<dbReference type="EMBL" id="LUKY01000027">
    <property type="protein sequence ID" value="OIZ96111.1"/>
    <property type="molecule type" value="Genomic_DNA"/>
</dbReference>
<keyword evidence="2" id="KW-1133">Transmembrane helix</keyword>
<gene>
    <name evidence="3" type="ORF">A1D18_00660</name>
</gene>
<dbReference type="Proteomes" id="UP000183924">
    <property type="component" value="Unassembled WGS sequence"/>
</dbReference>
<keyword evidence="2" id="KW-0812">Transmembrane</keyword>
<evidence type="ECO:0000256" key="1">
    <source>
        <dbReference type="SAM" id="MobiDB-lite"/>
    </source>
</evidence>
<name>A0A1J8PFJ1_9COXI</name>
<sequence length="227" mass="25095">MPVLFDFDEKTINTTLLCPASREYLANPQIDQKLSSLIENLDSLEKTYQAQTEDAFKKAKIKTNKMILWLGGAFITTVLLFAAATLLVQFFPPAAALILPIFTAIGSWLPLLVLTTFLPSAGLGIASLFALRSCNKIKTTLEISKDLSKQLEHARNHIMETIPHHSSMKSSIENELEKLVSSSGEDASQSLKTVTVPRRHSVFNNTSSQNIEDSQNTIPTKQVSKSF</sequence>
<comment type="caution">
    <text evidence="3">The sequence shown here is derived from an EMBL/GenBank/DDBJ whole genome shotgun (WGS) entry which is preliminary data.</text>
</comment>
<evidence type="ECO:0000256" key="2">
    <source>
        <dbReference type="SAM" id="Phobius"/>
    </source>
</evidence>
<feature type="transmembrane region" description="Helical" evidence="2">
    <location>
        <begin position="67"/>
        <end position="88"/>
    </location>
</feature>
<evidence type="ECO:0000313" key="3">
    <source>
        <dbReference type="EMBL" id="OIZ96111.1"/>
    </source>
</evidence>
<organism evidence="3 4">
    <name type="scientific">Candidatus Rickettsiella isopodorum</name>
    <dbReference type="NCBI Taxonomy" id="1225476"/>
    <lineage>
        <taxon>Bacteria</taxon>
        <taxon>Pseudomonadati</taxon>
        <taxon>Pseudomonadota</taxon>
        <taxon>Gammaproteobacteria</taxon>
        <taxon>Legionellales</taxon>
        <taxon>Coxiellaceae</taxon>
        <taxon>Rickettsiella</taxon>
    </lineage>
</organism>
<feature type="transmembrane region" description="Helical" evidence="2">
    <location>
        <begin position="108"/>
        <end position="131"/>
    </location>
</feature>